<comment type="caution">
    <text evidence="2">The sequence shown here is derived from an EMBL/GenBank/DDBJ whole genome shotgun (WGS) entry which is preliminary data.</text>
</comment>
<organism evidence="2 3">
    <name type="scientific">Eumeta variegata</name>
    <name type="common">Bagworm moth</name>
    <name type="synonym">Eumeta japonica</name>
    <dbReference type="NCBI Taxonomy" id="151549"/>
    <lineage>
        <taxon>Eukaryota</taxon>
        <taxon>Metazoa</taxon>
        <taxon>Ecdysozoa</taxon>
        <taxon>Arthropoda</taxon>
        <taxon>Hexapoda</taxon>
        <taxon>Insecta</taxon>
        <taxon>Pterygota</taxon>
        <taxon>Neoptera</taxon>
        <taxon>Endopterygota</taxon>
        <taxon>Lepidoptera</taxon>
        <taxon>Glossata</taxon>
        <taxon>Ditrysia</taxon>
        <taxon>Tineoidea</taxon>
        <taxon>Psychidae</taxon>
        <taxon>Oiketicinae</taxon>
        <taxon>Eumeta</taxon>
    </lineage>
</organism>
<evidence type="ECO:0000256" key="1">
    <source>
        <dbReference type="SAM" id="MobiDB-lite"/>
    </source>
</evidence>
<accession>A0A4C1ZIE0</accession>
<evidence type="ECO:0000313" key="2">
    <source>
        <dbReference type="EMBL" id="GBP86679.1"/>
    </source>
</evidence>
<name>A0A4C1ZIE0_EUMVA</name>
<sequence>MKTSDLDPLTRLSAVGVTDAAITPGTEGLTCTHRMVLFDLKPGWAFPLVPPSRRRLKSDASPPGAPRDCARFPSVMFTGHPSRRVSPPRRSIPTVSFHRRFYVCVQRGTLSAVLYDGFKKDER</sequence>
<feature type="region of interest" description="Disordered" evidence="1">
    <location>
        <begin position="52"/>
        <end position="73"/>
    </location>
</feature>
<dbReference type="EMBL" id="BGZK01001809">
    <property type="protein sequence ID" value="GBP86679.1"/>
    <property type="molecule type" value="Genomic_DNA"/>
</dbReference>
<gene>
    <name evidence="2" type="ORF">EVAR_103622_1</name>
</gene>
<dbReference type="AlphaFoldDB" id="A0A4C1ZIE0"/>
<protein>
    <submittedName>
        <fullName evidence="2">Uncharacterized protein</fullName>
    </submittedName>
</protein>
<keyword evidence="3" id="KW-1185">Reference proteome</keyword>
<evidence type="ECO:0000313" key="3">
    <source>
        <dbReference type="Proteomes" id="UP000299102"/>
    </source>
</evidence>
<proteinExistence type="predicted"/>
<reference evidence="2 3" key="1">
    <citation type="journal article" date="2019" name="Commun. Biol.">
        <title>The bagworm genome reveals a unique fibroin gene that provides high tensile strength.</title>
        <authorList>
            <person name="Kono N."/>
            <person name="Nakamura H."/>
            <person name="Ohtoshi R."/>
            <person name="Tomita M."/>
            <person name="Numata K."/>
            <person name="Arakawa K."/>
        </authorList>
    </citation>
    <scope>NUCLEOTIDE SEQUENCE [LARGE SCALE GENOMIC DNA]</scope>
</reference>
<dbReference type="Proteomes" id="UP000299102">
    <property type="component" value="Unassembled WGS sequence"/>
</dbReference>